<keyword evidence="2" id="KW-1185">Reference proteome</keyword>
<organism evidence="1 2">
    <name type="scientific">Quercus suber</name>
    <name type="common">Cork oak</name>
    <dbReference type="NCBI Taxonomy" id="58331"/>
    <lineage>
        <taxon>Eukaryota</taxon>
        <taxon>Viridiplantae</taxon>
        <taxon>Streptophyta</taxon>
        <taxon>Embryophyta</taxon>
        <taxon>Tracheophyta</taxon>
        <taxon>Spermatophyta</taxon>
        <taxon>Magnoliopsida</taxon>
        <taxon>eudicotyledons</taxon>
        <taxon>Gunneridae</taxon>
        <taxon>Pentapetalae</taxon>
        <taxon>rosids</taxon>
        <taxon>fabids</taxon>
        <taxon>Fagales</taxon>
        <taxon>Fagaceae</taxon>
        <taxon>Quercus</taxon>
    </lineage>
</organism>
<dbReference type="InterPro" id="IPR044974">
    <property type="entry name" value="Disease_R_plants"/>
</dbReference>
<comment type="caution">
    <text evidence="1">The sequence shown here is derived from an EMBL/GenBank/DDBJ whole genome shotgun (WGS) entry which is preliminary data.</text>
</comment>
<accession>A0AAW0JR88</accession>
<dbReference type="GO" id="GO:0006952">
    <property type="term" value="P:defense response"/>
    <property type="evidence" value="ECO:0007669"/>
    <property type="project" value="InterPro"/>
</dbReference>
<dbReference type="Gene3D" id="3.80.10.10">
    <property type="entry name" value="Ribonuclease Inhibitor"/>
    <property type="match status" value="1"/>
</dbReference>
<dbReference type="SUPFAM" id="SSF52058">
    <property type="entry name" value="L domain-like"/>
    <property type="match status" value="1"/>
</dbReference>
<reference evidence="1 2" key="1">
    <citation type="journal article" date="2018" name="Sci. Data">
        <title>The draft genome sequence of cork oak.</title>
        <authorList>
            <person name="Ramos A.M."/>
            <person name="Usie A."/>
            <person name="Barbosa P."/>
            <person name="Barros P.M."/>
            <person name="Capote T."/>
            <person name="Chaves I."/>
            <person name="Simoes F."/>
            <person name="Abreu I."/>
            <person name="Carrasquinho I."/>
            <person name="Faro C."/>
            <person name="Guimaraes J.B."/>
            <person name="Mendonca D."/>
            <person name="Nobrega F."/>
            <person name="Rodrigues L."/>
            <person name="Saibo N.J.M."/>
            <person name="Varela M.C."/>
            <person name="Egas C."/>
            <person name="Matos J."/>
            <person name="Miguel C.M."/>
            <person name="Oliveira M.M."/>
            <person name="Ricardo C.P."/>
            <person name="Goncalves S."/>
        </authorList>
    </citation>
    <scope>NUCLEOTIDE SEQUENCE [LARGE SCALE GENOMIC DNA]</scope>
    <source>
        <strain evidence="2">cv. HL8</strain>
    </source>
</reference>
<evidence type="ECO:0000313" key="2">
    <source>
        <dbReference type="Proteomes" id="UP000237347"/>
    </source>
</evidence>
<proteinExistence type="predicted"/>
<dbReference type="AlphaFoldDB" id="A0AAW0JR88"/>
<feature type="non-terminal residue" evidence="1">
    <location>
        <position position="1"/>
    </location>
</feature>
<protein>
    <submittedName>
        <fullName evidence="1">Disease resistance-like protein dsc1</fullName>
    </submittedName>
</protein>
<dbReference type="EMBL" id="PKMF04000488">
    <property type="protein sequence ID" value="KAK7829092.1"/>
    <property type="molecule type" value="Genomic_DNA"/>
</dbReference>
<dbReference type="PANTHER" id="PTHR11017:SF479">
    <property type="entry name" value="DISEASE RESISTANCE PROTEIN (TIR-NBS-LRR CLASS) FAMILY"/>
    <property type="match status" value="1"/>
</dbReference>
<evidence type="ECO:0000313" key="1">
    <source>
        <dbReference type="EMBL" id="KAK7829092.1"/>
    </source>
</evidence>
<sequence length="243" mass="28212">GSSKIRGIMCYSPQLIRMPVDAKAFEKMKYLKILMVPNVCICEELKYLPNGLTLLQWPEFPFSLPSKYYPQQLVALEMSNSLIRLERTIKLGSSKIRGIMCYSPQLIRMPVDAKAFEKMKYLKFLMVPNVCICEELKYLPNGLTLLQWPEFPFSLPSKYYPQQLVALEMSNSLIRLERTIKLDCKILSYLPDDIYKLQLLTILDIPTAKLRQTSDYFDGFSRIGFLMLDFVSFRGNKNISELD</sequence>
<name>A0AAW0JR88_QUESU</name>
<dbReference type="PANTHER" id="PTHR11017">
    <property type="entry name" value="LEUCINE-RICH REPEAT-CONTAINING PROTEIN"/>
    <property type="match status" value="1"/>
</dbReference>
<dbReference type="InterPro" id="IPR032675">
    <property type="entry name" value="LRR_dom_sf"/>
</dbReference>
<gene>
    <name evidence="1" type="primary">DSC1_7</name>
    <name evidence="1" type="ORF">CFP56_029603</name>
</gene>
<dbReference type="Proteomes" id="UP000237347">
    <property type="component" value="Unassembled WGS sequence"/>
</dbReference>